<dbReference type="InterPro" id="IPR015943">
    <property type="entry name" value="WD40/YVTN_repeat-like_dom_sf"/>
</dbReference>
<evidence type="ECO:0000256" key="2">
    <source>
        <dbReference type="ARBA" id="ARBA00022737"/>
    </source>
</evidence>
<reference evidence="5 6" key="1">
    <citation type="submission" date="2023-03" db="EMBL/GenBank/DDBJ databases">
        <title>Genome insight into feeding habits of ladybird beetles.</title>
        <authorList>
            <person name="Li H.-S."/>
            <person name="Huang Y.-H."/>
            <person name="Pang H."/>
        </authorList>
    </citation>
    <scope>NUCLEOTIDE SEQUENCE [LARGE SCALE GENOMIC DNA]</scope>
    <source>
        <strain evidence="5">SYSU_2023b</strain>
        <tissue evidence="5">Whole body</tissue>
    </source>
</reference>
<keyword evidence="2" id="KW-0677">Repeat</keyword>
<dbReference type="InterPro" id="IPR051243">
    <property type="entry name" value="PcG_WD-repeat"/>
</dbReference>
<evidence type="ECO:0000256" key="4">
    <source>
        <dbReference type="ARBA" id="ARBA00023163"/>
    </source>
</evidence>
<dbReference type="Gene3D" id="2.130.10.10">
    <property type="entry name" value="YVTN repeat-like/Quinoprotein amine dehydrogenase"/>
    <property type="match status" value="1"/>
</dbReference>
<proteinExistence type="predicted"/>
<accession>A0AAW1VFY6</accession>
<dbReference type="EMBL" id="JARQZJ010000142">
    <property type="protein sequence ID" value="KAK9892965.1"/>
    <property type="molecule type" value="Genomic_DNA"/>
</dbReference>
<evidence type="ECO:0000313" key="6">
    <source>
        <dbReference type="Proteomes" id="UP001431783"/>
    </source>
</evidence>
<name>A0AAW1VFY6_9CUCU</name>
<gene>
    <name evidence="5" type="ORF">WA026_023022</name>
</gene>
<dbReference type="Proteomes" id="UP001431783">
    <property type="component" value="Unassembled WGS sequence"/>
</dbReference>
<sequence length="296" mass="33904">MVPIVLTPIDNSLANYNVSNAQTNLHPTESILSFIRFPTDEVSPPPYGTSTSTDSMLVASKRFEAIFNQYGSSRGADLSENKQYIFRNNPSLPLSPELSKLVRQRYDAHINNRRNREKYSEWYHLPPKWTDTSQKPVVLRFSEKHGYIDSQQLAIFGGNEGHRDGVSIADFSSGDRIMSCGMDYSLKLRRLDKYNMKDALKQPYLWNANRNSRPFDSLNVHFPDFYTRYMYRNDVDCVKRFGDFVFIAVQMLGMKIGMKKSQEMSRILAFTSNGPKSSTSPLPGPVVSSLKRKRNL</sequence>
<evidence type="ECO:0000256" key="3">
    <source>
        <dbReference type="ARBA" id="ARBA00023015"/>
    </source>
</evidence>
<keyword evidence="6" id="KW-1185">Reference proteome</keyword>
<keyword evidence="3" id="KW-0805">Transcription regulation</keyword>
<protein>
    <submittedName>
        <fullName evidence="5">Uncharacterized protein</fullName>
    </submittedName>
</protein>
<keyword evidence="4" id="KW-0804">Transcription</keyword>
<dbReference type="AlphaFoldDB" id="A0AAW1VFY6"/>
<evidence type="ECO:0000313" key="5">
    <source>
        <dbReference type="EMBL" id="KAK9892965.1"/>
    </source>
</evidence>
<keyword evidence="1" id="KW-0853">WD repeat</keyword>
<dbReference type="PANTHER" id="PTHR10253">
    <property type="entry name" value="POLYCOMB PROTEIN"/>
    <property type="match status" value="1"/>
</dbReference>
<evidence type="ECO:0000256" key="1">
    <source>
        <dbReference type="ARBA" id="ARBA00022574"/>
    </source>
</evidence>
<organism evidence="5 6">
    <name type="scientific">Henosepilachna vigintioctopunctata</name>
    <dbReference type="NCBI Taxonomy" id="420089"/>
    <lineage>
        <taxon>Eukaryota</taxon>
        <taxon>Metazoa</taxon>
        <taxon>Ecdysozoa</taxon>
        <taxon>Arthropoda</taxon>
        <taxon>Hexapoda</taxon>
        <taxon>Insecta</taxon>
        <taxon>Pterygota</taxon>
        <taxon>Neoptera</taxon>
        <taxon>Endopterygota</taxon>
        <taxon>Coleoptera</taxon>
        <taxon>Polyphaga</taxon>
        <taxon>Cucujiformia</taxon>
        <taxon>Coccinelloidea</taxon>
        <taxon>Coccinellidae</taxon>
        <taxon>Epilachninae</taxon>
        <taxon>Epilachnini</taxon>
        <taxon>Henosepilachna</taxon>
    </lineage>
</organism>
<comment type="caution">
    <text evidence="5">The sequence shown here is derived from an EMBL/GenBank/DDBJ whole genome shotgun (WGS) entry which is preliminary data.</text>
</comment>